<dbReference type="Pfam" id="PF00069">
    <property type="entry name" value="Pkinase"/>
    <property type="match status" value="1"/>
</dbReference>
<accession>A0A517SQP8</accession>
<evidence type="ECO:0000256" key="3">
    <source>
        <dbReference type="ARBA" id="ARBA00022777"/>
    </source>
</evidence>
<dbReference type="CDD" id="cd14014">
    <property type="entry name" value="STKc_PknB_like"/>
    <property type="match status" value="1"/>
</dbReference>
<evidence type="ECO:0000259" key="7">
    <source>
        <dbReference type="PROSITE" id="PS50011"/>
    </source>
</evidence>
<dbReference type="SMART" id="SM00220">
    <property type="entry name" value="S_TKc"/>
    <property type="match status" value="1"/>
</dbReference>
<evidence type="ECO:0000313" key="8">
    <source>
        <dbReference type="EMBL" id="QDT58437.1"/>
    </source>
</evidence>
<comment type="similarity">
    <text evidence="5">Belongs to the protein kinase superfamily. STE Ser/Thr protein kinase family. MAP kinase kinase subfamily.</text>
</comment>
<dbReference type="OrthoDB" id="6111975at2"/>
<dbReference type="EMBL" id="CP036272">
    <property type="protein sequence ID" value="QDT58437.1"/>
    <property type="molecule type" value="Genomic_DNA"/>
</dbReference>
<dbReference type="Proteomes" id="UP000315003">
    <property type="component" value="Chromosome"/>
</dbReference>
<dbReference type="PANTHER" id="PTHR48013:SF18">
    <property type="entry name" value="KINASE, PUTATIVE-RELATED"/>
    <property type="match status" value="1"/>
</dbReference>
<evidence type="ECO:0000256" key="2">
    <source>
        <dbReference type="ARBA" id="ARBA00022741"/>
    </source>
</evidence>
<sequence>MTRTRDFFGPYRLTRLIRAGSTSEVWEAIEEHEQVRYALKILKESASNDRKEVASLKHEFTVGQDMQSSPRIIKVLEHRVANDRPFLVMELFSELNAKQALRRGPDSLAFMLREIIIQAAEGLYYMHTRNWIHLDIKPDNFLVSREGEVKLIDFTISEKKKTGLSKLMHRPPMAKGTRSYMAPEQIRKKVCDERTDIYSFGCVLFELATGKPPYTGDTPNDLLNKHLQAFIPSPIPYNNNVTKEFADLTKRMMAKNPAQRPQSLWDFLKEIRTIELWNKRPRKPEISVFDDMPGIRGADDMIRKPAAGSMNDFDDAE</sequence>
<evidence type="ECO:0000256" key="5">
    <source>
        <dbReference type="ARBA" id="ARBA00038035"/>
    </source>
</evidence>
<organism evidence="8 9">
    <name type="scientific">Stieleria bergensis</name>
    <dbReference type="NCBI Taxonomy" id="2528025"/>
    <lineage>
        <taxon>Bacteria</taxon>
        <taxon>Pseudomonadati</taxon>
        <taxon>Planctomycetota</taxon>
        <taxon>Planctomycetia</taxon>
        <taxon>Pirellulales</taxon>
        <taxon>Pirellulaceae</taxon>
        <taxon>Stieleria</taxon>
    </lineage>
</organism>
<reference evidence="8 9" key="1">
    <citation type="submission" date="2019-02" db="EMBL/GenBank/DDBJ databases">
        <title>Deep-cultivation of Planctomycetes and their phenomic and genomic characterization uncovers novel biology.</title>
        <authorList>
            <person name="Wiegand S."/>
            <person name="Jogler M."/>
            <person name="Boedeker C."/>
            <person name="Pinto D."/>
            <person name="Vollmers J."/>
            <person name="Rivas-Marin E."/>
            <person name="Kohn T."/>
            <person name="Peeters S.H."/>
            <person name="Heuer A."/>
            <person name="Rast P."/>
            <person name="Oberbeckmann S."/>
            <person name="Bunk B."/>
            <person name="Jeske O."/>
            <person name="Meyerdierks A."/>
            <person name="Storesund J.E."/>
            <person name="Kallscheuer N."/>
            <person name="Luecker S."/>
            <person name="Lage O.M."/>
            <person name="Pohl T."/>
            <person name="Merkel B.J."/>
            <person name="Hornburger P."/>
            <person name="Mueller R.-W."/>
            <person name="Bruemmer F."/>
            <person name="Labrenz M."/>
            <person name="Spormann A.M."/>
            <person name="Op den Camp H."/>
            <person name="Overmann J."/>
            <person name="Amann R."/>
            <person name="Jetten M.S.M."/>
            <person name="Mascher T."/>
            <person name="Medema M.H."/>
            <person name="Devos D.P."/>
            <person name="Kaster A.-K."/>
            <person name="Ovreas L."/>
            <person name="Rohde M."/>
            <person name="Galperin M.Y."/>
            <person name="Jogler C."/>
        </authorList>
    </citation>
    <scope>NUCLEOTIDE SEQUENCE [LARGE SCALE GENOMIC DNA]</scope>
    <source>
        <strain evidence="8 9">SV_7m_r</strain>
    </source>
</reference>
<evidence type="ECO:0000256" key="1">
    <source>
        <dbReference type="ARBA" id="ARBA00022679"/>
    </source>
</evidence>
<dbReference type="Gene3D" id="3.30.200.20">
    <property type="entry name" value="Phosphorylase Kinase, domain 1"/>
    <property type="match status" value="1"/>
</dbReference>
<keyword evidence="1 8" id="KW-0808">Transferase</keyword>
<dbReference type="InterPro" id="IPR000719">
    <property type="entry name" value="Prot_kinase_dom"/>
</dbReference>
<proteinExistence type="inferred from homology"/>
<dbReference type="PROSITE" id="PS50011">
    <property type="entry name" value="PROTEIN_KINASE_DOM"/>
    <property type="match status" value="1"/>
</dbReference>
<feature type="domain" description="Protein kinase" evidence="7">
    <location>
        <begin position="11"/>
        <end position="278"/>
    </location>
</feature>
<dbReference type="PANTHER" id="PTHR48013">
    <property type="entry name" value="DUAL SPECIFICITY MITOGEN-ACTIVATED PROTEIN KINASE KINASE 5-RELATED"/>
    <property type="match status" value="1"/>
</dbReference>
<dbReference type="AlphaFoldDB" id="A0A517SQP8"/>
<dbReference type="InterPro" id="IPR011009">
    <property type="entry name" value="Kinase-like_dom_sf"/>
</dbReference>
<keyword evidence="2" id="KW-0547">Nucleotide-binding</keyword>
<dbReference type="GO" id="GO:0005524">
    <property type="term" value="F:ATP binding"/>
    <property type="evidence" value="ECO:0007669"/>
    <property type="project" value="UniProtKB-KW"/>
</dbReference>
<dbReference type="GO" id="GO:0004672">
    <property type="term" value="F:protein kinase activity"/>
    <property type="evidence" value="ECO:0007669"/>
    <property type="project" value="InterPro"/>
</dbReference>
<keyword evidence="4" id="KW-0067">ATP-binding</keyword>
<name>A0A517SQP8_9BACT</name>
<dbReference type="SUPFAM" id="SSF56112">
    <property type="entry name" value="Protein kinase-like (PK-like)"/>
    <property type="match status" value="1"/>
</dbReference>
<gene>
    <name evidence="8" type="primary">pknH_1</name>
    <name evidence="8" type="ORF">SV7mr_09300</name>
</gene>
<evidence type="ECO:0000256" key="6">
    <source>
        <dbReference type="ARBA" id="ARBA00038999"/>
    </source>
</evidence>
<dbReference type="RefSeq" id="WP_145269594.1">
    <property type="nucleotide sequence ID" value="NZ_CP036272.1"/>
</dbReference>
<dbReference type="EC" id="2.7.12.2" evidence="6"/>
<evidence type="ECO:0000256" key="4">
    <source>
        <dbReference type="ARBA" id="ARBA00022840"/>
    </source>
</evidence>
<protein>
    <recommendedName>
        <fullName evidence="6">mitogen-activated protein kinase kinase</fullName>
        <ecNumber evidence="6">2.7.12.2</ecNumber>
    </recommendedName>
</protein>
<evidence type="ECO:0000313" key="9">
    <source>
        <dbReference type="Proteomes" id="UP000315003"/>
    </source>
</evidence>
<dbReference type="Gene3D" id="1.10.510.10">
    <property type="entry name" value="Transferase(Phosphotransferase) domain 1"/>
    <property type="match status" value="1"/>
</dbReference>
<keyword evidence="3 8" id="KW-0418">Kinase</keyword>
<keyword evidence="9" id="KW-1185">Reference proteome</keyword>